<dbReference type="Gene3D" id="1.20.1270.180">
    <property type="match status" value="1"/>
</dbReference>
<dbReference type="AlphaFoldDB" id="A0A533I743"/>
<proteinExistence type="predicted"/>
<name>A0A533I743_PARDE</name>
<gene>
    <name evidence="2" type="ORF">DI616_13580</name>
</gene>
<sequence>MQYRQCTETVVGRRGPAHHGRMRVGAGPMIIRLAAAFLCASGVALAQEGEVDTSLVEACLGNVSTAREDGVQMDPRDCIGLAANACMAQPGGDSTAGMINCTSGEIDFWDGLLNEAYQKLMADAQTWTPSGDPRVTQDMAPQAVLRQMQRDWIAYRDSNCDWAARPWEGGTIIGVIRTGCMLDATAGQAIRLRARLNEEEGTR</sequence>
<organism evidence="2 3">
    <name type="scientific">Paracoccus denitrificans</name>
    <dbReference type="NCBI Taxonomy" id="266"/>
    <lineage>
        <taxon>Bacteria</taxon>
        <taxon>Pseudomonadati</taxon>
        <taxon>Pseudomonadota</taxon>
        <taxon>Alphaproteobacteria</taxon>
        <taxon>Rhodobacterales</taxon>
        <taxon>Paracoccaceae</taxon>
        <taxon>Paracoccus</taxon>
    </lineage>
</organism>
<evidence type="ECO:0000313" key="2">
    <source>
        <dbReference type="EMBL" id="TKW65642.1"/>
    </source>
</evidence>
<feature type="domain" description="Lysozyme inhibitor LprI-like N-terminal" evidence="1">
    <location>
        <begin position="86"/>
        <end position="189"/>
    </location>
</feature>
<reference evidence="2 3" key="1">
    <citation type="journal article" date="2017" name="Nat. Commun.">
        <title>In situ click chemistry generation of cyclooxygenase-2 inhibitors.</title>
        <authorList>
            <person name="Bhardwaj A."/>
            <person name="Kaur J."/>
            <person name="Wuest M."/>
            <person name="Wuest F."/>
        </authorList>
    </citation>
    <scope>NUCLEOTIDE SEQUENCE [LARGE SCALE GENOMIC DNA]</scope>
    <source>
        <strain evidence="2">S2_012_000_R3_94</strain>
    </source>
</reference>
<comment type="caution">
    <text evidence="2">The sequence shown here is derived from an EMBL/GenBank/DDBJ whole genome shotgun (WGS) entry which is preliminary data.</text>
</comment>
<accession>A0A533I743</accession>
<evidence type="ECO:0000259" key="1">
    <source>
        <dbReference type="Pfam" id="PF07007"/>
    </source>
</evidence>
<dbReference type="Pfam" id="PF07007">
    <property type="entry name" value="LprI"/>
    <property type="match status" value="1"/>
</dbReference>
<dbReference type="EMBL" id="VAFL01000011">
    <property type="protein sequence ID" value="TKW65642.1"/>
    <property type="molecule type" value="Genomic_DNA"/>
</dbReference>
<dbReference type="Proteomes" id="UP000315344">
    <property type="component" value="Unassembled WGS sequence"/>
</dbReference>
<protein>
    <submittedName>
        <fullName evidence="2">DUF1311 domain-containing protein</fullName>
    </submittedName>
</protein>
<evidence type="ECO:0000313" key="3">
    <source>
        <dbReference type="Proteomes" id="UP000315344"/>
    </source>
</evidence>
<dbReference type="InterPro" id="IPR009739">
    <property type="entry name" value="LprI-like_N"/>
</dbReference>